<accession>A0A9W7Y9I8</accession>
<dbReference type="EMBL" id="JANBOI010001257">
    <property type="protein sequence ID" value="KAJ1727027.1"/>
    <property type="molecule type" value="Genomic_DNA"/>
</dbReference>
<comment type="caution">
    <text evidence="1">The sequence shown here is derived from an EMBL/GenBank/DDBJ whole genome shotgun (WGS) entry which is preliminary data.</text>
</comment>
<evidence type="ECO:0000313" key="1">
    <source>
        <dbReference type="EMBL" id="KAJ1727027.1"/>
    </source>
</evidence>
<organism evidence="1 2">
    <name type="scientific">Coemansia biformis</name>
    <dbReference type="NCBI Taxonomy" id="1286918"/>
    <lineage>
        <taxon>Eukaryota</taxon>
        <taxon>Fungi</taxon>
        <taxon>Fungi incertae sedis</taxon>
        <taxon>Zoopagomycota</taxon>
        <taxon>Kickxellomycotina</taxon>
        <taxon>Kickxellomycetes</taxon>
        <taxon>Kickxellales</taxon>
        <taxon>Kickxellaceae</taxon>
        <taxon>Coemansia</taxon>
    </lineage>
</organism>
<dbReference type="Proteomes" id="UP001143981">
    <property type="component" value="Unassembled WGS sequence"/>
</dbReference>
<name>A0A9W7Y9I8_9FUNG</name>
<reference evidence="1" key="1">
    <citation type="submission" date="2022-07" db="EMBL/GenBank/DDBJ databases">
        <title>Phylogenomic reconstructions and comparative analyses of Kickxellomycotina fungi.</title>
        <authorList>
            <person name="Reynolds N.K."/>
            <person name="Stajich J.E."/>
            <person name="Barry K."/>
            <person name="Grigoriev I.V."/>
            <person name="Crous P."/>
            <person name="Smith M.E."/>
        </authorList>
    </citation>
    <scope>NUCLEOTIDE SEQUENCE</scope>
    <source>
        <strain evidence="1">BCRC 34381</strain>
    </source>
</reference>
<protein>
    <submittedName>
        <fullName evidence="1">Uncharacterized protein</fullName>
    </submittedName>
</protein>
<proteinExistence type="predicted"/>
<dbReference type="AlphaFoldDB" id="A0A9W7Y9I8"/>
<sequence length="80" mass="9351">MIPDIARHVARVTGAMPNELHNDGVRMRISIQCCTVAEMMELQRHPFIWEGVAYEWYPMVKEEEEEEELTSDAIRTTEDN</sequence>
<keyword evidence="2" id="KW-1185">Reference proteome</keyword>
<evidence type="ECO:0000313" key="2">
    <source>
        <dbReference type="Proteomes" id="UP001143981"/>
    </source>
</evidence>
<gene>
    <name evidence="1" type="ORF">LPJ61_004808</name>
</gene>